<sequence>MIVPPPRRRLVLNVLQEHFGDLVEHVASVLMKADDDGYTLREIVVHAMASPPPQLQPTPTAQHIKTALLKLLQHNLLDIKATWLPENANKKQKVPYSIRYQLNHEEAQVRLRFGRYIELARDVFGEEGEIIMEELLVNGRVRLDQSLSSMAFNLVEQRRLAKGDPDAPPADENELEDLKHVLRAKFHEMAKNRYIVRVHPLDFNKKITVDSVDAGETEFVPSGVAPAEDTTVRKAKRRGTPAVADSSIPIEIQLMMQDEDAAEPSISETADSDAPSKKRRRLKQAKLPTVGADTTGLQGSEDVSLKEENAIWRAGLTQLTRELRHRTCIRYAGEVFNTATQAIVAAMLAHSSPHERDANEATSVPMTARELLAVPTVDAEIPAKPDKFTMLVKYLTAMCQHASGMVTQTAPDTFNKAERTNDGGSYSVHMRNIVKTLQRKSIHSFVHEKYGAASARLVRVITDQRQVEQKTLGEMALLPAAETRTRLFDMYRDKLLNLQEIPKRADYNPQFTLYCWSIDDNRLTRRLVERTQESLVKLRTRRKLEAESHKDLITRSDQLVEQHDKEKFDRVSWSLDRLDRSILHLDRMLMLFDQF</sequence>
<accession>A0A6G0XV66</accession>
<evidence type="ECO:0000256" key="3">
    <source>
        <dbReference type="ARBA" id="ARBA00023163"/>
    </source>
</evidence>
<keyword evidence="4 5" id="KW-0539">Nucleus</keyword>
<feature type="domain" description="DNA-directed RNA polymerase III subunit RPC3 winged-helix" evidence="8">
    <location>
        <begin position="442"/>
        <end position="518"/>
    </location>
</feature>
<dbReference type="GO" id="GO:0005666">
    <property type="term" value="C:RNA polymerase III complex"/>
    <property type="evidence" value="ECO:0007669"/>
    <property type="project" value="UniProtKB-UniRule"/>
</dbReference>
<evidence type="ECO:0000259" key="7">
    <source>
        <dbReference type="Pfam" id="PF05645"/>
    </source>
</evidence>
<dbReference type="Pfam" id="PF22536">
    <property type="entry name" value="WHD_POLR3C"/>
    <property type="match status" value="1"/>
</dbReference>
<feature type="region of interest" description="Disordered" evidence="6">
    <location>
        <begin position="260"/>
        <end position="284"/>
    </location>
</feature>
<keyword evidence="2 5" id="KW-0240">DNA-directed RNA polymerase</keyword>
<proteinExistence type="inferred from homology"/>
<evidence type="ECO:0000256" key="1">
    <source>
        <dbReference type="ARBA" id="ARBA00004123"/>
    </source>
</evidence>
<keyword evidence="3 5" id="KW-0804">Transcription</keyword>
<evidence type="ECO:0000256" key="5">
    <source>
        <dbReference type="RuleBase" id="RU367076"/>
    </source>
</evidence>
<evidence type="ECO:0000256" key="2">
    <source>
        <dbReference type="ARBA" id="ARBA00022478"/>
    </source>
</evidence>
<evidence type="ECO:0000256" key="6">
    <source>
        <dbReference type="SAM" id="MobiDB-lite"/>
    </source>
</evidence>
<dbReference type="PANTHER" id="PTHR12949:SF0">
    <property type="entry name" value="DNA-DIRECTED RNA POLYMERASE III SUBUNIT RPC3"/>
    <property type="match status" value="1"/>
</dbReference>
<name>A0A6G0XV66_9STRA</name>
<dbReference type="GO" id="GO:0006351">
    <property type="term" value="P:DNA-templated transcription"/>
    <property type="evidence" value="ECO:0007669"/>
    <property type="project" value="InterPro"/>
</dbReference>
<gene>
    <name evidence="9" type="ORF">Ae201684_000867</name>
</gene>
<keyword evidence="10" id="KW-1185">Reference proteome</keyword>
<dbReference type="EMBL" id="VJMJ01000009">
    <property type="protein sequence ID" value="KAF0744382.1"/>
    <property type="molecule type" value="Genomic_DNA"/>
</dbReference>
<dbReference type="Proteomes" id="UP000481153">
    <property type="component" value="Unassembled WGS sequence"/>
</dbReference>
<dbReference type="Pfam" id="PF05645">
    <property type="entry name" value="RNA_pol_Rpc82"/>
    <property type="match status" value="1"/>
</dbReference>
<evidence type="ECO:0000313" key="9">
    <source>
        <dbReference type="EMBL" id="KAF0744382.1"/>
    </source>
</evidence>
<comment type="caution">
    <text evidence="9">The sequence shown here is derived from an EMBL/GenBank/DDBJ whole genome shotgun (WGS) entry which is preliminary data.</text>
</comment>
<feature type="domain" description="RNA polymerase III Rpc82 C -terminal" evidence="7">
    <location>
        <begin position="185"/>
        <end position="372"/>
    </location>
</feature>
<dbReference type="InterPro" id="IPR039748">
    <property type="entry name" value="RPC3"/>
</dbReference>
<comment type="function">
    <text evidence="5">DNA-dependent RNA polymerase catalyzes the transcription of DNA into RNA using the four ribonucleoside triphosphates as substrates. Specific core component of RNA polymerase III which synthesizes small RNAs, such as 5S rRNA and tRNAs.</text>
</comment>
<organism evidence="9 10">
    <name type="scientific">Aphanomyces euteiches</name>
    <dbReference type="NCBI Taxonomy" id="100861"/>
    <lineage>
        <taxon>Eukaryota</taxon>
        <taxon>Sar</taxon>
        <taxon>Stramenopiles</taxon>
        <taxon>Oomycota</taxon>
        <taxon>Saprolegniomycetes</taxon>
        <taxon>Saprolegniales</taxon>
        <taxon>Verrucalvaceae</taxon>
        <taxon>Aphanomyces</taxon>
    </lineage>
</organism>
<comment type="subcellular location">
    <subcellularLocation>
        <location evidence="1 5">Nucleus</location>
    </subcellularLocation>
</comment>
<dbReference type="VEuPathDB" id="FungiDB:AeMF1_012035"/>
<protein>
    <recommendedName>
        <fullName evidence="5">DNA-directed RNA polymerase III subunit RPC3</fullName>
        <shortName evidence="5">RNA polymerase III subunit C3</shortName>
    </recommendedName>
</protein>
<dbReference type="InterPro" id="IPR008806">
    <property type="entry name" value="RNA_pol_III_Rpc82_C"/>
</dbReference>
<dbReference type="InterPro" id="IPR055207">
    <property type="entry name" value="POLR3C_WHD"/>
</dbReference>
<dbReference type="AlphaFoldDB" id="A0A6G0XV66"/>
<evidence type="ECO:0000313" key="10">
    <source>
        <dbReference type="Proteomes" id="UP000481153"/>
    </source>
</evidence>
<evidence type="ECO:0000256" key="4">
    <source>
        <dbReference type="ARBA" id="ARBA00023242"/>
    </source>
</evidence>
<comment type="similarity">
    <text evidence="5">Belongs to the eukaryotic RPC3/POLR3C RNA polymerase subunit family.</text>
</comment>
<dbReference type="Gene3D" id="1.10.10.10">
    <property type="entry name" value="Winged helix-like DNA-binding domain superfamily/Winged helix DNA-binding domain"/>
    <property type="match status" value="4"/>
</dbReference>
<dbReference type="InterPro" id="IPR036388">
    <property type="entry name" value="WH-like_DNA-bd_sf"/>
</dbReference>
<dbReference type="GO" id="GO:0003697">
    <property type="term" value="F:single-stranded DNA binding"/>
    <property type="evidence" value="ECO:0007669"/>
    <property type="project" value="UniProtKB-UniRule"/>
</dbReference>
<dbReference type="PANTHER" id="PTHR12949">
    <property type="entry name" value="RNA POLYMERASE III DNA DIRECTED -RELATED"/>
    <property type="match status" value="1"/>
</dbReference>
<comment type="subunit">
    <text evidence="5">Component of the RNA polymerase III (Pol III) complex consisting of 17 subunits.</text>
</comment>
<reference evidence="9 10" key="1">
    <citation type="submission" date="2019-07" db="EMBL/GenBank/DDBJ databases">
        <title>Genomics analysis of Aphanomyces spp. identifies a new class of oomycete effector associated with host adaptation.</title>
        <authorList>
            <person name="Gaulin E."/>
        </authorList>
    </citation>
    <scope>NUCLEOTIDE SEQUENCE [LARGE SCALE GENOMIC DNA]</scope>
    <source>
        <strain evidence="9 10">ATCC 201684</strain>
    </source>
</reference>
<evidence type="ECO:0000259" key="8">
    <source>
        <dbReference type="Pfam" id="PF22536"/>
    </source>
</evidence>